<dbReference type="EMBL" id="CM026421">
    <property type="protein sequence ID" value="KAG0592892.1"/>
    <property type="molecule type" value="Genomic_DNA"/>
</dbReference>
<dbReference type="InterPro" id="IPR036691">
    <property type="entry name" value="Endo/exonu/phosph_ase_sf"/>
</dbReference>
<comment type="caution">
    <text evidence="4">The sequence shown here is derived from an EMBL/GenBank/DDBJ whole genome shotgun (WGS) entry which is preliminary data.</text>
</comment>
<dbReference type="AlphaFoldDB" id="A0A8T0JCY4"/>
<evidence type="ECO:0000313" key="4">
    <source>
        <dbReference type="EMBL" id="KAG0592892.1"/>
    </source>
</evidence>
<sequence>MSVLELTTNSHNILADGPEKKTLEGLRVMQWNVLADGLAQFGDFCRVEKQYLEWNYRSPLLLDRILKDDPHLICLQELNHFGDCFLPELKQHGYDGEFWQKSSSPTQRYKFPLDGCALFYKTSRLQLLESDTIRYEDSQGLKLHQGGQICRFKDVDAKQDFVVVNTHLKAKSGAINEKLRVLQIRQLLQRINTVQKRSSTPTILCGDLNADPLSETYSILHENFVSVYSLVCPCEPPHRANELDVLEFCDAVTDGGAPAEPLFTTWKFRSKEGERQRTIDYIWFNTQNKLVPQRRWSTPSQTTIGPNALPSALYPSDHLPIMCEFRWKASESD</sequence>
<organism evidence="4 5">
    <name type="scientific">Ceratodon purpureus</name>
    <name type="common">Fire moss</name>
    <name type="synonym">Dicranum purpureum</name>
    <dbReference type="NCBI Taxonomy" id="3225"/>
    <lineage>
        <taxon>Eukaryota</taxon>
        <taxon>Viridiplantae</taxon>
        <taxon>Streptophyta</taxon>
        <taxon>Embryophyta</taxon>
        <taxon>Bryophyta</taxon>
        <taxon>Bryophytina</taxon>
        <taxon>Bryopsida</taxon>
        <taxon>Dicranidae</taxon>
        <taxon>Pseudoditrichales</taxon>
        <taxon>Ditrichaceae</taxon>
        <taxon>Ceratodon</taxon>
    </lineage>
</organism>
<gene>
    <name evidence="4" type="ORF">KC19_1G288300</name>
</gene>
<protein>
    <recommendedName>
        <fullName evidence="3">Endonuclease/exonuclease/phosphatase domain-containing protein</fullName>
    </recommendedName>
</protein>
<dbReference type="PANTHER" id="PTHR12121:SF45">
    <property type="entry name" value="NOCTURNIN"/>
    <property type="match status" value="1"/>
</dbReference>
<dbReference type="SUPFAM" id="SSF56219">
    <property type="entry name" value="DNase I-like"/>
    <property type="match status" value="1"/>
</dbReference>
<name>A0A8T0JCY4_CERPU</name>
<reference evidence="4" key="1">
    <citation type="submission" date="2020-06" db="EMBL/GenBank/DDBJ databases">
        <title>WGS assembly of Ceratodon purpureus strain R40.</title>
        <authorList>
            <person name="Carey S.B."/>
            <person name="Jenkins J."/>
            <person name="Shu S."/>
            <person name="Lovell J.T."/>
            <person name="Sreedasyam A."/>
            <person name="Maumus F."/>
            <person name="Tiley G.P."/>
            <person name="Fernandez-Pozo N."/>
            <person name="Barry K."/>
            <person name="Chen C."/>
            <person name="Wang M."/>
            <person name="Lipzen A."/>
            <person name="Daum C."/>
            <person name="Saski C.A."/>
            <person name="Payton A.C."/>
            <person name="Mcbreen J.C."/>
            <person name="Conrad R.E."/>
            <person name="Kollar L.M."/>
            <person name="Olsson S."/>
            <person name="Huttunen S."/>
            <person name="Landis J.B."/>
            <person name="Wickett N.J."/>
            <person name="Johnson M.G."/>
            <person name="Rensing S.A."/>
            <person name="Grimwood J."/>
            <person name="Schmutz J."/>
            <person name="Mcdaniel S.F."/>
        </authorList>
    </citation>
    <scope>NUCLEOTIDE SEQUENCE</scope>
    <source>
        <strain evidence="4">R40</strain>
    </source>
</reference>
<comment type="similarity">
    <text evidence="1">Belongs to the CCR4/nocturin family.</text>
</comment>
<dbReference type="GO" id="GO:0006139">
    <property type="term" value="P:nucleobase-containing compound metabolic process"/>
    <property type="evidence" value="ECO:0007669"/>
    <property type="project" value="UniProtKB-ARBA"/>
</dbReference>
<dbReference type="Proteomes" id="UP000822688">
    <property type="component" value="Chromosome 1"/>
</dbReference>
<dbReference type="InterPro" id="IPR050410">
    <property type="entry name" value="CCR4/nocturin_mRNA_transcr"/>
</dbReference>
<dbReference type="InterPro" id="IPR005135">
    <property type="entry name" value="Endo/exonuclease/phosphatase"/>
</dbReference>
<dbReference type="Gene3D" id="3.60.10.10">
    <property type="entry name" value="Endonuclease/exonuclease/phosphatase"/>
    <property type="match status" value="1"/>
</dbReference>
<dbReference type="PANTHER" id="PTHR12121">
    <property type="entry name" value="CARBON CATABOLITE REPRESSOR PROTEIN 4"/>
    <property type="match status" value="1"/>
</dbReference>
<feature type="domain" description="Endonuclease/exonuclease/phosphatase" evidence="3">
    <location>
        <begin position="29"/>
        <end position="318"/>
    </location>
</feature>
<keyword evidence="5" id="KW-1185">Reference proteome</keyword>
<evidence type="ECO:0000256" key="2">
    <source>
        <dbReference type="ARBA" id="ARBA00022801"/>
    </source>
</evidence>
<evidence type="ECO:0000259" key="3">
    <source>
        <dbReference type="Pfam" id="PF03372"/>
    </source>
</evidence>
<dbReference type="Pfam" id="PF03372">
    <property type="entry name" value="Exo_endo_phos"/>
    <property type="match status" value="1"/>
</dbReference>
<evidence type="ECO:0000256" key="1">
    <source>
        <dbReference type="ARBA" id="ARBA00010774"/>
    </source>
</evidence>
<accession>A0A8T0JCY4</accession>
<dbReference type="GO" id="GO:0000175">
    <property type="term" value="F:3'-5'-RNA exonuclease activity"/>
    <property type="evidence" value="ECO:0007669"/>
    <property type="project" value="TreeGrafter"/>
</dbReference>
<proteinExistence type="inferred from homology"/>
<keyword evidence="2" id="KW-0378">Hydrolase</keyword>
<evidence type="ECO:0000313" key="5">
    <source>
        <dbReference type="Proteomes" id="UP000822688"/>
    </source>
</evidence>